<comment type="caution">
    <text evidence="11">The sequence shown here is derived from an EMBL/GenBank/DDBJ whole genome shotgun (WGS) entry which is preliminary data.</text>
</comment>
<dbReference type="GO" id="GO:0042761">
    <property type="term" value="P:very long-chain fatty acid biosynthetic process"/>
    <property type="evidence" value="ECO:0007669"/>
    <property type="project" value="TreeGrafter"/>
</dbReference>
<comment type="subcellular location">
    <subcellularLocation>
        <location evidence="1">Membrane</location>
        <topology evidence="1">Multi-pass membrane protein</topology>
    </subcellularLocation>
</comment>
<evidence type="ECO:0000256" key="9">
    <source>
        <dbReference type="ARBA" id="ARBA00023160"/>
    </source>
</evidence>
<evidence type="ECO:0000256" key="2">
    <source>
        <dbReference type="ARBA" id="ARBA00022516"/>
    </source>
</evidence>
<evidence type="ECO:0000256" key="1">
    <source>
        <dbReference type="ARBA" id="ARBA00004141"/>
    </source>
</evidence>
<dbReference type="GO" id="GO:0009922">
    <property type="term" value="F:fatty acid elongase activity"/>
    <property type="evidence" value="ECO:0007669"/>
    <property type="project" value="UniProtKB-EC"/>
</dbReference>
<evidence type="ECO:0000256" key="3">
    <source>
        <dbReference type="ARBA" id="ARBA00022679"/>
    </source>
</evidence>
<organism evidence="11 12">
    <name type="scientific">Haemaphysalis longicornis</name>
    <name type="common">Bush tick</name>
    <dbReference type="NCBI Taxonomy" id="44386"/>
    <lineage>
        <taxon>Eukaryota</taxon>
        <taxon>Metazoa</taxon>
        <taxon>Ecdysozoa</taxon>
        <taxon>Arthropoda</taxon>
        <taxon>Chelicerata</taxon>
        <taxon>Arachnida</taxon>
        <taxon>Acari</taxon>
        <taxon>Parasitiformes</taxon>
        <taxon>Ixodida</taxon>
        <taxon>Ixodoidea</taxon>
        <taxon>Ixodidae</taxon>
        <taxon>Haemaphysalinae</taxon>
        <taxon>Haemaphysalis</taxon>
    </lineage>
</organism>
<evidence type="ECO:0000256" key="7">
    <source>
        <dbReference type="ARBA" id="ARBA00023098"/>
    </source>
</evidence>
<dbReference type="OrthoDB" id="434092at2759"/>
<proteinExistence type="inferred from homology"/>
<keyword evidence="3 10" id="KW-0808">Transferase</keyword>
<name>A0A9J6H8F6_HAELO</name>
<dbReference type="PANTHER" id="PTHR11157:SF69">
    <property type="entry name" value="ELONGATION OF VERY LONG CHAIN FATTY ACIDS PROTEIN 7"/>
    <property type="match status" value="1"/>
</dbReference>
<dbReference type="GO" id="GO:0034625">
    <property type="term" value="P:fatty acid elongation, monounsaturated fatty acid"/>
    <property type="evidence" value="ECO:0007669"/>
    <property type="project" value="TreeGrafter"/>
</dbReference>
<dbReference type="InterPro" id="IPR002076">
    <property type="entry name" value="ELO_fam"/>
</dbReference>
<comment type="catalytic activity">
    <reaction evidence="10">
        <text>a very-long-chain acyl-CoA + malonyl-CoA + H(+) = a very-long-chain 3-oxoacyl-CoA + CO2 + CoA</text>
        <dbReference type="Rhea" id="RHEA:32727"/>
        <dbReference type="ChEBI" id="CHEBI:15378"/>
        <dbReference type="ChEBI" id="CHEBI:16526"/>
        <dbReference type="ChEBI" id="CHEBI:57287"/>
        <dbReference type="ChEBI" id="CHEBI:57384"/>
        <dbReference type="ChEBI" id="CHEBI:90725"/>
        <dbReference type="ChEBI" id="CHEBI:90736"/>
        <dbReference type="EC" id="2.3.1.199"/>
    </reaction>
</comment>
<protein>
    <recommendedName>
        <fullName evidence="10">Elongation of very long chain fatty acids protein</fullName>
        <ecNumber evidence="10">2.3.1.199</ecNumber>
    </recommendedName>
    <alternativeName>
        <fullName evidence="10">Very-long-chain 3-oxoacyl-CoA synthase</fullName>
    </alternativeName>
</protein>
<evidence type="ECO:0000256" key="10">
    <source>
        <dbReference type="RuleBase" id="RU361115"/>
    </source>
</evidence>
<evidence type="ECO:0000256" key="6">
    <source>
        <dbReference type="ARBA" id="ARBA00022989"/>
    </source>
</evidence>
<dbReference type="GO" id="GO:0030148">
    <property type="term" value="P:sphingolipid biosynthetic process"/>
    <property type="evidence" value="ECO:0007669"/>
    <property type="project" value="TreeGrafter"/>
</dbReference>
<dbReference type="Pfam" id="PF01151">
    <property type="entry name" value="ELO"/>
    <property type="match status" value="1"/>
</dbReference>
<keyword evidence="8 10" id="KW-0472">Membrane</keyword>
<keyword evidence="9 10" id="KW-0275">Fatty acid biosynthesis</keyword>
<dbReference type="Proteomes" id="UP000821853">
    <property type="component" value="Unassembled WGS sequence"/>
</dbReference>
<dbReference type="GO" id="GO:0005789">
    <property type="term" value="C:endoplasmic reticulum membrane"/>
    <property type="evidence" value="ECO:0007669"/>
    <property type="project" value="TreeGrafter"/>
</dbReference>
<dbReference type="GO" id="GO:0034626">
    <property type="term" value="P:fatty acid elongation, polyunsaturated fatty acid"/>
    <property type="evidence" value="ECO:0007669"/>
    <property type="project" value="TreeGrafter"/>
</dbReference>
<dbReference type="AlphaFoldDB" id="A0A9J6H8F6"/>
<dbReference type="PANTHER" id="PTHR11157">
    <property type="entry name" value="FATTY ACID ACYL TRANSFERASE-RELATED"/>
    <property type="match status" value="1"/>
</dbReference>
<accession>A0A9J6H8F6</accession>
<feature type="transmembrane region" description="Helical" evidence="10">
    <location>
        <begin position="74"/>
        <end position="93"/>
    </location>
</feature>
<dbReference type="EC" id="2.3.1.199" evidence="10"/>
<dbReference type="GO" id="GO:0019367">
    <property type="term" value="P:fatty acid elongation, saturated fatty acid"/>
    <property type="evidence" value="ECO:0007669"/>
    <property type="project" value="TreeGrafter"/>
</dbReference>
<feature type="transmembrane region" description="Helical" evidence="10">
    <location>
        <begin position="35"/>
        <end position="53"/>
    </location>
</feature>
<keyword evidence="7 10" id="KW-0443">Lipid metabolism</keyword>
<evidence type="ECO:0000256" key="5">
    <source>
        <dbReference type="ARBA" id="ARBA00022832"/>
    </source>
</evidence>
<keyword evidence="5 10" id="KW-0276">Fatty acid metabolism</keyword>
<evidence type="ECO:0000256" key="8">
    <source>
        <dbReference type="ARBA" id="ARBA00023136"/>
    </source>
</evidence>
<gene>
    <name evidence="11" type="ORF">HPB48_024043</name>
</gene>
<keyword evidence="4 10" id="KW-0812">Transmembrane</keyword>
<keyword evidence="12" id="KW-1185">Reference proteome</keyword>
<evidence type="ECO:0000313" key="11">
    <source>
        <dbReference type="EMBL" id="KAH9383208.1"/>
    </source>
</evidence>
<dbReference type="VEuPathDB" id="VectorBase:HLOH_063697"/>
<keyword evidence="2 10" id="KW-0444">Lipid biosynthesis</keyword>
<comment type="caution">
    <text evidence="10">Lacks conserved residue(s) required for the propagation of feature annotation.</text>
</comment>
<sequence>MEPNATNAQTSLGTAIDAVLVILSCAIPARPDWPFVGSKPFIVLLLSIYVYLVKVGGPRFMKDRKPYDGIKPMIQLYNSAMVLLNCYFVMAFGSRTYFGGGYSLFCQGIDFDARDEQTMSILSHGWWYMMVRTADLLDTVFFILAQEALARFYTACGAPRPGGVQRVVRTCFRS</sequence>
<comment type="similarity">
    <text evidence="10">Belongs to the ELO family.</text>
</comment>
<dbReference type="EMBL" id="JABSTR010000993">
    <property type="protein sequence ID" value="KAH9383208.1"/>
    <property type="molecule type" value="Genomic_DNA"/>
</dbReference>
<keyword evidence="6 10" id="KW-1133">Transmembrane helix</keyword>
<evidence type="ECO:0000313" key="12">
    <source>
        <dbReference type="Proteomes" id="UP000821853"/>
    </source>
</evidence>
<reference evidence="11 12" key="1">
    <citation type="journal article" date="2020" name="Cell">
        <title>Large-Scale Comparative Analyses of Tick Genomes Elucidate Their Genetic Diversity and Vector Capacities.</title>
        <authorList>
            <consortium name="Tick Genome and Microbiome Consortium (TIGMIC)"/>
            <person name="Jia N."/>
            <person name="Wang J."/>
            <person name="Shi W."/>
            <person name="Du L."/>
            <person name="Sun Y."/>
            <person name="Zhan W."/>
            <person name="Jiang J.F."/>
            <person name="Wang Q."/>
            <person name="Zhang B."/>
            <person name="Ji P."/>
            <person name="Bell-Sakyi L."/>
            <person name="Cui X.M."/>
            <person name="Yuan T.T."/>
            <person name="Jiang B.G."/>
            <person name="Yang W.F."/>
            <person name="Lam T.T."/>
            <person name="Chang Q.C."/>
            <person name="Ding S.J."/>
            <person name="Wang X.J."/>
            <person name="Zhu J.G."/>
            <person name="Ruan X.D."/>
            <person name="Zhao L."/>
            <person name="Wei J.T."/>
            <person name="Ye R.Z."/>
            <person name="Que T.C."/>
            <person name="Du C.H."/>
            <person name="Zhou Y.H."/>
            <person name="Cheng J.X."/>
            <person name="Dai P.F."/>
            <person name="Guo W.B."/>
            <person name="Han X.H."/>
            <person name="Huang E.J."/>
            <person name="Li L.F."/>
            <person name="Wei W."/>
            <person name="Gao Y.C."/>
            <person name="Liu J.Z."/>
            <person name="Shao H.Z."/>
            <person name="Wang X."/>
            <person name="Wang C.C."/>
            <person name="Yang T.C."/>
            <person name="Huo Q.B."/>
            <person name="Li W."/>
            <person name="Chen H.Y."/>
            <person name="Chen S.E."/>
            <person name="Zhou L.G."/>
            <person name="Ni X.B."/>
            <person name="Tian J.H."/>
            <person name="Sheng Y."/>
            <person name="Liu T."/>
            <person name="Pan Y.S."/>
            <person name="Xia L.Y."/>
            <person name="Li J."/>
            <person name="Zhao F."/>
            <person name="Cao W.C."/>
        </authorList>
    </citation>
    <scope>NUCLEOTIDE SEQUENCE [LARGE SCALE GENOMIC DNA]</scope>
    <source>
        <strain evidence="11">HaeL-2018</strain>
    </source>
</reference>
<evidence type="ECO:0000256" key="4">
    <source>
        <dbReference type="ARBA" id="ARBA00022692"/>
    </source>
</evidence>